<reference evidence="3" key="1">
    <citation type="submission" date="2019-03" db="EMBL/GenBank/DDBJ databases">
        <title>Single cell metagenomics reveals metabolic interactions within the superorganism composed of flagellate Streblomastix strix and complex community of Bacteroidetes bacteria on its surface.</title>
        <authorList>
            <person name="Treitli S.C."/>
            <person name="Kolisko M."/>
            <person name="Husnik F."/>
            <person name="Keeling P."/>
            <person name="Hampl V."/>
        </authorList>
    </citation>
    <scope>NUCLEOTIDE SEQUENCE</scope>
    <source>
        <strain evidence="3">STM</strain>
    </source>
</reference>
<dbReference type="Pfam" id="PF02018">
    <property type="entry name" value="CBM_4_9"/>
    <property type="match status" value="1"/>
</dbReference>
<keyword evidence="1" id="KW-0378">Hydrolase</keyword>
<dbReference type="InterPro" id="IPR003305">
    <property type="entry name" value="CenC_carb-bd"/>
</dbReference>
<dbReference type="GO" id="GO:0016798">
    <property type="term" value="F:hydrolase activity, acting on glycosyl bonds"/>
    <property type="evidence" value="ECO:0007669"/>
    <property type="project" value="InterPro"/>
</dbReference>
<dbReference type="AlphaFoldDB" id="A0A5J4Q3Q4"/>
<evidence type="ECO:0000313" key="3">
    <source>
        <dbReference type="EMBL" id="KAA6316142.1"/>
    </source>
</evidence>
<evidence type="ECO:0000256" key="1">
    <source>
        <dbReference type="ARBA" id="ARBA00022801"/>
    </source>
</evidence>
<dbReference type="EMBL" id="SNRY01004988">
    <property type="protein sequence ID" value="KAA6316142.1"/>
    <property type="molecule type" value="Genomic_DNA"/>
</dbReference>
<name>A0A5J4Q3Q4_9ZZZZ</name>
<protein>
    <recommendedName>
        <fullName evidence="2">CBM-cenC domain-containing protein</fullName>
    </recommendedName>
</protein>
<sequence length="205" mass="23156">EGEYNTVGNESLVKQIEGWDVAILDRYNSEQFIERQELSNEQDFENHILQLKRYMWSDGWGGAEIVQVVDVAPNETYTLSALARGGIKKDGTLLGKIRIQEVQNNALETSVDVTGSSWETYSMDYTTSAFCKQIRVFFYLERDKWGASISALEADNAKLTGKSRTYSSKVGFENRSSNIEYFTYDATGAYAPLISPEIIVIPEDK</sequence>
<evidence type="ECO:0000259" key="2">
    <source>
        <dbReference type="Pfam" id="PF02018"/>
    </source>
</evidence>
<comment type="caution">
    <text evidence="3">The sequence shown here is derived from an EMBL/GenBank/DDBJ whole genome shotgun (WGS) entry which is preliminary data.</text>
</comment>
<dbReference type="Gene3D" id="2.60.120.260">
    <property type="entry name" value="Galactose-binding domain-like"/>
    <property type="match status" value="1"/>
</dbReference>
<accession>A0A5J4Q3Q4</accession>
<feature type="domain" description="CBM-cenC" evidence="2">
    <location>
        <begin position="58"/>
        <end position="141"/>
    </location>
</feature>
<proteinExistence type="predicted"/>
<organism evidence="3">
    <name type="scientific">termite gut metagenome</name>
    <dbReference type="NCBI Taxonomy" id="433724"/>
    <lineage>
        <taxon>unclassified sequences</taxon>
        <taxon>metagenomes</taxon>
        <taxon>organismal metagenomes</taxon>
    </lineage>
</organism>
<gene>
    <name evidence="3" type="ORF">EZS27_033505</name>
</gene>
<feature type="non-terminal residue" evidence="3">
    <location>
        <position position="1"/>
    </location>
</feature>